<reference evidence="1 2" key="1">
    <citation type="submission" date="2023-09" db="EMBL/GenBank/DDBJ databases">
        <title>Multi-omics analysis of a traditional fermented food reveals byproduct-associated fungal strains for waste-to-food upcycling.</title>
        <authorList>
            <consortium name="Lawrence Berkeley National Laboratory"/>
            <person name="Rekdal V.M."/>
            <person name="Villalobos-Escobedo J.M."/>
            <person name="Rodriguez-Valeron N."/>
            <person name="Garcia M.O."/>
            <person name="Vasquez D.P."/>
            <person name="Damayanti I."/>
            <person name="Sorensen P.M."/>
            <person name="Baidoo E.E."/>
            <person name="De Carvalho A.C."/>
            <person name="Riley R."/>
            <person name="Lipzen A."/>
            <person name="He G."/>
            <person name="Yan M."/>
            <person name="Haridas S."/>
            <person name="Daum C."/>
            <person name="Yoshinaga Y."/>
            <person name="Ng V."/>
            <person name="Grigoriev I.V."/>
            <person name="Munk R."/>
            <person name="Nuraida L."/>
            <person name="Wijaya C.H."/>
            <person name="Morales P.-C."/>
            <person name="Keasling J.D."/>
        </authorList>
    </citation>
    <scope>NUCLEOTIDE SEQUENCE [LARGE SCALE GENOMIC DNA]</scope>
    <source>
        <strain evidence="1 2">FGSC 2613</strain>
    </source>
</reference>
<dbReference type="Proteomes" id="UP001451303">
    <property type="component" value="Unassembled WGS sequence"/>
</dbReference>
<protein>
    <submittedName>
        <fullName evidence="1">Uncharacterized protein</fullName>
    </submittedName>
</protein>
<proteinExistence type="predicted"/>
<gene>
    <name evidence="1" type="ORF">QR685DRAFT_553937</name>
</gene>
<keyword evidence="2" id="KW-1185">Reference proteome</keyword>
<accession>A0ABR3DER7</accession>
<evidence type="ECO:0000313" key="2">
    <source>
        <dbReference type="Proteomes" id="UP001451303"/>
    </source>
</evidence>
<name>A0ABR3DER7_NEUIN</name>
<organism evidence="1 2">
    <name type="scientific">Neurospora intermedia</name>
    <dbReference type="NCBI Taxonomy" id="5142"/>
    <lineage>
        <taxon>Eukaryota</taxon>
        <taxon>Fungi</taxon>
        <taxon>Dikarya</taxon>
        <taxon>Ascomycota</taxon>
        <taxon>Pezizomycotina</taxon>
        <taxon>Sordariomycetes</taxon>
        <taxon>Sordariomycetidae</taxon>
        <taxon>Sordariales</taxon>
        <taxon>Sordariaceae</taxon>
        <taxon>Neurospora</taxon>
    </lineage>
</organism>
<dbReference type="EMBL" id="JAVLET010000004">
    <property type="protein sequence ID" value="KAL0471094.1"/>
    <property type="molecule type" value="Genomic_DNA"/>
</dbReference>
<comment type="caution">
    <text evidence="1">The sequence shown here is derived from an EMBL/GenBank/DDBJ whole genome shotgun (WGS) entry which is preliminary data.</text>
</comment>
<evidence type="ECO:0000313" key="1">
    <source>
        <dbReference type="EMBL" id="KAL0471094.1"/>
    </source>
</evidence>
<sequence length="453" mass="49565">MTSFISVNDVLQKSSVQPVSSVAKLENVLKERGFASELKSWASLTGAGAAHYAVGVANNPFDTTTQGLTVIEVYCDKTPNSVAVSNWKTPSSNPLRWQYKLSTTHPETLDVIVKARDTTRLEIRVGSCLRALVGGRATGPNNPDETKIKVDTGRVSLGLIFRYRESEQWAVLVAHGFDWDYKVSVKKGVRPVKTHGSSKNFLLACVPADNGKQCQDCLAGECVVKCRMEKFLILAQGSSQIYRTLDDNVFDLAIAKIPASLNSPVEPLDVMDFVQFFQNIGNNSVYDASFLQSAREAMKGFLGVSKRCASHSFLQKIILKQHVPSMIMFKKGFKTGWTWGVLGGASEKQFSIVSPVPEGKMPVISEPGDCGATWFIVDQESKTAVPVGQHCGRSSELLTKGDQDFELAFGQPYYTAFSDHSEVEGLETIGQISGFRSSDVTVRFSDCFTPIVA</sequence>